<accession>A0A814S3F0</accession>
<dbReference type="AlphaFoldDB" id="A0A814S3F0"/>
<reference evidence="6" key="1">
    <citation type="submission" date="2021-02" db="EMBL/GenBank/DDBJ databases">
        <authorList>
            <person name="Nowell W R."/>
        </authorList>
    </citation>
    <scope>NUCLEOTIDE SEQUENCE</scope>
    <source>
        <strain evidence="6">Ploen Becks lab</strain>
    </source>
</reference>
<gene>
    <name evidence="6" type="ORF">OXX778_LOCUS22938</name>
</gene>
<sequence length="105" mass="12628">FYCESDLITDDEKEDNSNEPLMYSEDKDEDLVVTKTNRNNTKLIYNANEYIYERKYKTKLYWKCVVCEPVQCKARIHTNENFEIIQVENDHFHLNTKPDKILTNL</sequence>
<keyword evidence="7" id="KW-1185">Reference proteome</keyword>
<keyword evidence="3" id="KW-0862">Zinc</keyword>
<proteinExistence type="predicted"/>
<feature type="region of interest" description="Disordered" evidence="4">
    <location>
        <begin position="1"/>
        <end position="22"/>
    </location>
</feature>
<dbReference type="Proteomes" id="UP000663879">
    <property type="component" value="Unassembled WGS sequence"/>
</dbReference>
<keyword evidence="2" id="KW-0863">Zinc-finger</keyword>
<dbReference type="Gene3D" id="2.20.25.240">
    <property type="match status" value="1"/>
</dbReference>
<feature type="domain" description="FLYWCH-type" evidence="5">
    <location>
        <begin position="34"/>
        <end position="93"/>
    </location>
</feature>
<evidence type="ECO:0000256" key="3">
    <source>
        <dbReference type="ARBA" id="ARBA00022833"/>
    </source>
</evidence>
<dbReference type="GO" id="GO:0008270">
    <property type="term" value="F:zinc ion binding"/>
    <property type="evidence" value="ECO:0007669"/>
    <property type="project" value="UniProtKB-KW"/>
</dbReference>
<dbReference type="InterPro" id="IPR007588">
    <property type="entry name" value="Znf_FLYWCH"/>
</dbReference>
<comment type="caution">
    <text evidence="6">The sequence shown here is derived from an EMBL/GenBank/DDBJ whole genome shotgun (WGS) entry which is preliminary data.</text>
</comment>
<organism evidence="6 7">
    <name type="scientific">Brachionus calyciflorus</name>
    <dbReference type="NCBI Taxonomy" id="104777"/>
    <lineage>
        <taxon>Eukaryota</taxon>
        <taxon>Metazoa</taxon>
        <taxon>Spiralia</taxon>
        <taxon>Gnathifera</taxon>
        <taxon>Rotifera</taxon>
        <taxon>Eurotatoria</taxon>
        <taxon>Monogononta</taxon>
        <taxon>Pseudotrocha</taxon>
        <taxon>Ploima</taxon>
        <taxon>Brachionidae</taxon>
        <taxon>Brachionus</taxon>
    </lineage>
</organism>
<feature type="non-terminal residue" evidence="6">
    <location>
        <position position="1"/>
    </location>
</feature>
<evidence type="ECO:0000256" key="4">
    <source>
        <dbReference type="SAM" id="MobiDB-lite"/>
    </source>
</evidence>
<dbReference type="EMBL" id="CAJNOC010010679">
    <property type="protein sequence ID" value="CAF1142132.1"/>
    <property type="molecule type" value="Genomic_DNA"/>
</dbReference>
<evidence type="ECO:0000313" key="7">
    <source>
        <dbReference type="Proteomes" id="UP000663879"/>
    </source>
</evidence>
<feature type="non-terminal residue" evidence="6">
    <location>
        <position position="105"/>
    </location>
</feature>
<evidence type="ECO:0000256" key="1">
    <source>
        <dbReference type="ARBA" id="ARBA00022723"/>
    </source>
</evidence>
<evidence type="ECO:0000259" key="5">
    <source>
        <dbReference type="Pfam" id="PF04500"/>
    </source>
</evidence>
<name>A0A814S3F0_9BILA</name>
<keyword evidence="1" id="KW-0479">Metal-binding</keyword>
<dbReference type="OrthoDB" id="6500349at2759"/>
<evidence type="ECO:0000313" key="6">
    <source>
        <dbReference type="EMBL" id="CAF1142132.1"/>
    </source>
</evidence>
<dbReference type="Pfam" id="PF04500">
    <property type="entry name" value="FLYWCH"/>
    <property type="match status" value="1"/>
</dbReference>
<evidence type="ECO:0000256" key="2">
    <source>
        <dbReference type="ARBA" id="ARBA00022771"/>
    </source>
</evidence>
<protein>
    <recommendedName>
        <fullName evidence="5">FLYWCH-type domain-containing protein</fullName>
    </recommendedName>
</protein>